<dbReference type="Proteomes" id="UP000715441">
    <property type="component" value="Unassembled WGS sequence"/>
</dbReference>
<evidence type="ECO:0000256" key="2">
    <source>
        <dbReference type="HAMAP-Rule" id="MF_00048"/>
    </source>
</evidence>
<dbReference type="SUPFAM" id="SSF52980">
    <property type="entry name" value="Restriction endonuclease-like"/>
    <property type="match status" value="1"/>
</dbReference>
<protein>
    <recommendedName>
        <fullName evidence="2">UPF0102 protein HFP15_26410</fullName>
    </recommendedName>
</protein>
<comment type="caution">
    <text evidence="3">The sequence shown here is derived from an EMBL/GenBank/DDBJ whole genome shotgun (WGS) entry which is preliminary data.</text>
</comment>
<accession>A0ABX1J9N8</accession>
<dbReference type="PANTHER" id="PTHR34039:SF1">
    <property type="entry name" value="UPF0102 PROTEIN YRAN"/>
    <property type="match status" value="1"/>
</dbReference>
<dbReference type="NCBIfam" id="NF009154">
    <property type="entry name" value="PRK12497.3-3"/>
    <property type="match status" value="1"/>
</dbReference>
<dbReference type="InterPro" id="IPR011335">
    <property type="entry name" value="Restrct_endonuc-II-like"/>
</dbReference>
<sequence>MTSTVARPDVAPHLGLGRKGERLAAQHLQKLGFVVLSKNWRCREGEIDIVATNGKTLVVCEVKTRAGEQFGEPAEAVTEEKIARIRRITGQWLRAFSVRWCTVRFDVIAVLARPGGEFELRHFPGAF</sequence>
<dbReference type="InterPro" id="IPR011856">
    <property type="entry name" value="tRNA_endonuc-like_dom_sf"/>
</dbReference>
<dbReference type="EMBL" id="JAAXLS010000023">
    <property type="protein sequence ID" value="NKQ56414.1"/>
    <property type="molecule type" value="Genomic_DNA"/>
</dbReference>
<comment type="similarity">
    <text evidence="1 2">Belongs to the UPF0102 family.</text>
</comment>
<dbReference type="CDD" id="cd20736">
    <property type="entry name" value="PoNe_Nuclease"/>
    <property type="match status" value="1"/>
</dbReference>
<dbReference type="Pfam" id="PF02021">
    <property type="entry name" value="UPF0102"/>
    <property type="match status" value="1"/>
</dbReference>
<organism evidence="3 4">
    <name type="scientific">Amycolatopsis acididurans</name>
    <dbReference type="NCBI Taxonomy" id="2724524"/>
    <lineage>
        <taxon>Bacteria</taxon>
        <taxon>Bacillati</taxon>
        <taxon>Actinomycetota</taxon>
        <taxon>Actinomycetes</taxon>
        <taxon>Pseudonocardiales</taxon>
        <taxon>Pseudonocardiaceae</taxon>
        <taxon>Amycolatopsis</taxon>
    </lineage>
</organism>
<evidence type="ECO:0000313" key="3">
    <source>
        <dbReference type="EMBL" id="NKQ56414.1"/>
    </source>
</evidence>
<dbReference type="HAMAP" id="MF_00048">
    <property type="entry name" value="UPF0102"/>
    <property type="match status" value="1"/>
</dbReference>
<dbReference type="NCBIfam" id="NF009150">
    <property type="entry name" value="PRK12497.1-3"/>
    <property type="match status" value="1"/>
</dbReference>
<dbReference type="Gene3D" id="3.40.1350.10">
    <property type="match status" value="1"/>
</dbReference>
<name>A0ABX1J9N8_9PSEU</name>
<dbReference type="InterPro" id="IPR003509">
    <property type="entry name" value="UPF0102_YraN-like"/>
</dbReference>
<keyword evidence="4" id="KW-1185">Reference proteome</keyword>
<evidence type="ECO:0000256" key="1">
    <source>
        <dbReference type="ARBA" id="ARBA00006738"/>
    </source>
</evidence>
<gene>
    <name evidence="3" type="ORF">HFP15_26410</name>
</gene>
<evidence type="ECO:0000313" key="4">
    <source>
        <dbReference type="Proteomes" id="UP000715441"/>
    </source>
</evidence>
<dbReference type="PANTHER" id="PTHR34039">
    <property type="entry name" value="UPF0102 PROTEIN YRAN"/>
    <property type="match status" value="1"/>
</dbReference>
<proteinExistence type="inferred from homology"/>
<reference evidence="3 4" key="1">
    <citation type="submission" date="2020-04" db="EMBL/GenBank/DDBJ databases">
        <title>Novel species.</title>
        <authorList>
            <person name="Teo W.F.A."/>
            <person name="Lipun K."/>
            <person name="Srisuk N."/>
            <person name="Duangmal K."/>
        </authorList>
    </citation>
    <scope>NUCLEOTIDE SEQUENCE [LARGE SCALE GENOMIC DNA]</scope>
    <source>
        <strain evidence="3 4">K13G38</strain>
    </source>
</reference>